<keyword evidence="3" id="KW-1185">Reference proteome</keyword>
<keyword evidence="1" id="KW-0732">Signal</keyword>
<dbReference type="Proteomes" id="UP000248917">
    <property type="component" value="Unassembled WGS sequence"/>
</dbReference>
<dbReference type="AlphaFoldDB" id="A0A326RQJ5"/>
<evidence type="ECO:0000313" key="3">
    <source>
        <dbReference type="Proteomes" id="UP000248917"/>
    </source>
</evidence>
<evidence type="ECO:0000256" key="1">
    <source>
        <dbReference type="SAM" id="SignalP"/>
    </source>
</evidence>
<proteinExistence type="predicted"/>
<evidence type="ECO:0000313" key="2">
    <source>
        <dbReference type="EMBL" id="PZV83559.1"/>
    </source>
</evidence>
<dbReference type="EMBL" id="QKTX01000006">
    <property type="protein sequence ID" value="PZV83559.1"/>
    <property type="molecule type" value="Genomic_DNA"/>
</dbReference>
<comment type="caution">
    <text evidence="2">The sequence shown here is derived from an EMBL/GenBank/DDBJ whole genome shotgun (WGS) entry which is preliminary data.</text>
</comment>
<sequence>MMKPLLKILVFFLIGSPVTLQAQFTTKIPSNTSIKTGVDLSNSPKLTLGKTTLEQLNSQVLDQSLSSIPKISLNPEDLERNRVKTWEITPTRPITPGMEISFTGNYSKNAFNITPVLISEINNRKIFQALNMSVITSMVVEKDFRFTIELENPSQFPRDGEIVVSLGGTNYFLKPEPGKKEVYFLFRNTTPSPQIISFGPAVVNDDWQNPKSYGVTKVKLEELVPAQ</sequence>
<reference evidence="2 3" key="1">
    <citation type="submission" date="2018-06" db="EMBL/GenBank/DDBJ databases">
        <title>Genomic Encyclopedia of Archaeal and Bacterial Type Strains, Phase II (KMG-II): from individual species to whole genera.</title>
        <authorList>
            <person name="Goeker M."/>
        </authorList>
    </citation>
    <scope>NUCLEOTIDE SEQUENCE [LARGE SCALE GENOMIC DNA]</scope>
    <source>
        <strain evidence="2 3">T4</strain>
    </source>
</reference>
<protein>
    <submittedName>
        <fullName evidence="2">Uncharacterized protein</fullName>
    </submittedName>
</protein>
<gene>
    <name evidence="2" type="ORF">CLV31_106176</name>
</gene>
<accession>A0A326RQJ5</accession>
<name>A0A326RQJ5_9BACT</name>
<organism evidence="2 3">
    <name type="scientific">Algoriphagus aquaeductus</name>
    <dbReference type="NCBI Taxonomy" id="475299"/>
    <lineage>
        <taxon>Bacteria</taxon>
        <taxon>Pseudomonadati</taxon>
        <taxon>Bacteroidota</taxon>
        <taxon>Cytophagia</taxon>
        <taxon>Cytophagales</taxon>
        <taxon>Cyclobacteriaceae</taxon>
        <taxon>Algoriphagus</taxon>
    </lineage>
</organism>
<feature type="signal peptide" evidence="1">
    <location>
        <begin position="1"/>
        <end position="22"/>
    </location>
</feature>
<feature type="chain" id="PRO_5016249778" evidence="1">
    <location>
        <begin position="23"/>
        <end position="227"/>
    </location>
</feature>
<dbReference type="OrthoDB" id="823310at2"/>
<dbReference type="RefSeq" id="WP_111392795.1">
    <property type="nucleotide sequence ID" value="NZ_QKTX01000006.1"/>
</dbReference>